<dbReference type="EMBL" id="AZHW01001333">
    <property type="protein sequence ID" value="ETW92978.1"/>
    <property type="molecule type" value="Genomic_DNA"/>
</dbReference>
<reference evidence="6 7" key="1">
    <citation type="journal article" date="2014" name="Nature">
        <title>An environmental bacterial taxon with a large and distinct metabolic repertoire.</title>
        <authorList>
            <person name="Wilson M.C."/>
            <person name="Mori T."/>
            <person name="Ruckert C."/>
            <person name="Uria A.R."/>
            <person name="Helf M.J."/>
            <person name="Takada K."/>
            <person name="Gernert C."/>
            <person name="Steffens U.A."/>
            <person name="Heycke N."/>
            <person name="Schmitt S."/>
            <person name="Rinke C."/>
            <person name="Helfrich E.J."/>
            <person name="Brachmann A.O."/>
            <person name="Gurgui C."/>
            <person name="Wakimoto T."/>
            <person name="Kracht M."/>
            <person name="Crusemann M."/>
            <person name="Hentschel U."/>
            <person name="Abe I."/>
            <person name="Matsunaga S."/>
            <person name="Kalinowski J."/>
            <person name="Takeyama H."/>
            <person name="Piel J."/>
        </authorList>
    </citation>
    <scope>NUCLEOTIDE SEQUENCE [LARGE SCALE GENOMIC DNA]</scope>
    <source>
        <strain evidence="7">TSY1</strain>
    </source>
</reference>
<sequence>MLAPGSDQIVGVFEIYSDVTPFLNQIKQTAIGIGQKAADIQAKVKHAAVENQAKVEQFSILSVGVVVGVLGLLYAILFVVVRRAQTIINHQEEERKLSHQRLSQSEKMASLGQMVAGIAHQLNTPLAFSENNVQMAKEAVDTLALPVQTVQELAKRSKAAADQDQVTIDVSEFHQELEHIDALDTDVEKISSMLDDIYNGVGQMAEMVTHLRDFTHLDQRQRQDVDVTHTLRSVVYIAKTVISNRVELIEAYHDVPRIECDVSQLNQVFLNLINNAAQAIVGHGTIWVRTQPTPQGGVQIEVEDTGCGIADDILPCIFDLYFTTKPQGEGTGMGLHIAKDIIDQHGGKIEVQTVYGKGSVFTVTLPASLVHD</sequence>
<dbReference type="PROSITE" id="PS50109">
    <property type="entry name" value="HIS_KIN"/>
    <property type="match status" value="1"/>
</dbReference>
<dbReference type="EC" id="2.7.13.3" evidence="2"/>
<dbReference type="PRINTS" id="PR00344">
    <property type="entry name" value="BCTRLSENSOR"/>
</dbReference>
<dbReference type="PANTHER" id="PTHR43065">
    <property type="entry name" value="SENSOR HISTIDINE KINASE"/>
    <property type="match status" value="1"/>
</dbReference>
<dbReference type="GO" id="GO:0000155">
    <property type="term" value="F:phosphorelay sensor kinase activity"/>
    <property type="evidence" value="ECO:0007669"/>
    <property type="project" value="InterPro"/>
</dbReference>
<evidence type="ECO:0000256" key="3">
    <source>
        <dbReference type="ARBA" id="ARBA00022553"/>
    </source>
</evidence>
<comment type="caution">
    <text evidence="6">The sequence shown here is derived from an EMBL/GenBank/DDBJ whole genome shotgun (WGS) entry which is preliminary data.</text>
</comment>
<evidence type="ECO:0000259" key="5">
    <source>
        <dbReference type="PROSITE" id="PS50109"/>
    </source>
</evidence>
<keyword evidence="7" id="KW-1185">Reference proteome</keyword>
<dbReference type="InterPro" id="IPR003594">
    <property type="entry name" value="HATPase_dom"/>
</dbReference>
<evidence type="ECO:0000313" key="7">
    <source>
        <dbReference type="Proteomes" id="UP000019141"/>
    </source>
</evidence>
<keyword evidence="4" id="KW-0472">Membrane</keyword>
<dbReference type="AlphaFoldDB" id="W4L4F2"/>
<dbReference type="InterPro" id="IPR003661">
    <property type="entry name" value="HisK_dim/P_dom"/>
</dbReference>
<organism evidence="6 7">
    <name type="scientific">Entotheonella factor</name>
    <dbReference type="NCBI Taxonomy" id="1429438"/>
    <lineage>
        <taxon>Bacteria</taxon>
        <taxon>Pseudomonadati</taxon>
        <taxon>Nitrospinota/Tectimicrobiota group</taxon>
        <taxon>Candidatus Tectimicrobiota</taxon>
        <taxon>Candidatus Entotheonellia</taxon>
        <taxon>Candidatus Entotheonellales</taxon>
        <taxon>Candidatus Entotheonellaceae</taxon>
        <taxon>Candidatus Entotheonella</taxon>
    </lineage>
</organism>
<dbReference type="CDD" id="cd00082">
    <property type="entry name" value="HisKA"/>
    <property type="match status" value="1"/>
</dbReference>
<keyword evidence="4" id="KW-1133">Transmembrane helix</keyword>
<dbReference type="Pfam" id="PF02518">
    <property type="entry name" value="HATPase_c"/>
    <property type="match status" value="1"/>
</dbReference>
<proteinExistence type="predicted"/>
<dbReference type="InterPro" id="IPR005467">
    <property type="entry name" value="His_kinase_dom"/>
</dbReference>
<name>W4L4F2_ENTF1</name>
<dbReference type="InterPro" id="IPR036890">
    <property type="entry name" value="HATPase_C_sf"/>
</dbReference>
<dbReference type="InterPro" id="IPR036097">
    <property type="entry name" value="HisK_dim/P_sf"/>
</dbReference>
<protein>
    <recommendedName>
        <fullName evidence="2">histidine kinase</fullName>
        <ecNumber evidence="2">2.7.13.3</ecNumber>
    </recommendedName>
</protein>
<dbReference type="SUPFAM" id="SSF47384">
    <property type="entry name" value="Homodimeric domain of signal transducing histidine kinase"/>
    <property type="match status" value="1"/>
</dbReference>
<dbReference type="InterPro" id="IPR004358">
    <property type="entry name" value="Sig_transdc_His_kin-like_C"/>
</dbReference>
<evidence type="ECO:0000313" key="6">
    <source>
        <dbReference type="EMBL" id="ETW92978.1"/>
    </source>
</evidence>
<gene>
    <name evidence="6" type="ORF">ETSY1_41265</name>
</gene>
<dbReference type="SUPFAM" id="SSF55874">
    <property type="entry name" value="ATPase domain of HSP90 chaperone/DNA topoisomerase II/histidine kinase"/>
    <property type="match status" value="1"/>
</dbReference>
<dbReference type="HOGENOM" id="CLU_000445_114_39_7"/>
<dbReference type="Gene3D" id="3.30.565.10">
    <property type="entry name" value="Histidine kinase-like ATPase, C-terminal domain"/>
    <property type="match status" value="1"/>
</dbReference>
<dbReference type="Proteomes" id="UP000019141">
    <property type="component" value="Unassembled WGS sequence"/>
</dbReference>
<dbReference type="Gene3D" id="1.10.287.130">
    <property type="match status" value="1"/>
</dbReference>
<keyword evidence="4" id="KW-0812">Transmembrane</keyword>
<accession>W4L4F2</accession>
<evidence type="ECO:0000256" key="2">
    <source>
        <dbReference type="ARBA" id="ARBA00012438"/>
    </source>
</evidence>
<dbReference type="PANTHER" id="PTHR43065:SF50">
    <property type="entry name" value="HISTIDINE KINASE"/>
    <property type="match status" value="1"/>
</dbReference>
<comment type="catalytic activity">
    <reaction evidence="1">
        <text>ATP + protein L-histidine = ADP + protein N-phospho-L-histidine.</text>
        <dbReference type="EC" id="2.7.13.3"/>
    </reaction>
</comment>
<feature type="transmembrane region" description="Helical" evidence="4">
    <location>
        <begin position="58"/>
        <end position="81"/>
    </location>
</feature>
<evidence type="ECO:0000256" key="1">
    <source>
        <dbReference type="ARBA" id="ARBA00000085"/>
    </source>
</evidence>
<evidence type="ECO:0000256" key="4">
    <source>
        <dbReference type="SAM" id="Phobius"/>
    </source>
</evidence>
<keyword evidence="3" id="KW-0597">Phosphoprotein</keyword>
<dbReference type="SMART" id="SM00387">
    <property type="entry name" value="HATPase_c"/>
    <property type="match status" value="1"/>
</dbReference>
<feature type="domain" description="Histidine kinase" evidence="5">
    <location>
        <begin position="117"/>
        <end position="369"/>
    </location>
</feature>